<evidence type="ECO:0000313" key="2">
    <source>
        <dbReference type="EMBL" id="KAK8535206.1"/>
    </source>
</evidence>
<feature type="region of interest" description="Disordered" evidence="1">
    <location>
        <begin position="1"/>
        <end position="28"/>
    </location>
</feature>
<dbReference type="Proteomes" id="UP001472677">
    <property type="component" value="Unassembled WGS sequence"/>
</dbReference>
<protein>
    <submittedName>
        <fullName evidence="2">Uncharacterized protein</fullName>
    </submittedName>
</protein>
<organism evidence="2 3">
    <name type="scientific">Hibiscus sabdariffa</name>
    <name type="common">roselle</name>
    <dbReference type="NCBI Taxonomy" id="183260"/>
    <lineage>
        <taxon>Eukaryota</taxon>
        <taxon>Viridiplantae</taxon>
        <taxon>Streptophyta</taxon>
        <taxon>Embryophyta</taxon>
        <taxon>Tracheophyta</taxon>
        <taxon>Spermatophyta</taxon>
        <taxon>Magnoliopsida</taxon>
        <taxon>eudicotyledons</taxon>
        <taxon>Gunneridae</taxon>
        <taxon>Pentapetalae</taxon>
        <taxon>rosids</taxon>
        <taxon>malvids</taxon>
        <taxon>Malvales</taxon>
        <taxon>Malvaceae</taxon>
        <taxon>Malvoideae</taxon>
        <taxon>Hibiscus</taxon>
    </lineage>
</organism>
<reference evidence="2 3" key="1">
    <citation type="journal article" date="2024" name="G3 (Bethesda)">
        <title>Genome assembly of Hibiscus sabdariffa L. provides insights into metabolisms of medicinal natural products.</title>
        <authorList>
            <person name="Kim T."/>
        </authorList>
    </citation>
    <scope>NUCLEOTIDE SEQUENCE [LARGE SCALE GENOMIC DNA]</scope>
    <source>
        <strain evidence="2">TK-2024</strain>
        <tissue evidence="2">Old leaves</tissue>
    </source>
</reference>
<name>A0ABR2DES8_9ROSI</name>
<accession>A0ABR2DES8</accession>
<dbReference type="EMBL" id="JBBPBM010000030">
    <property type="protein sequence ID" value="KAK8535206.1"/>
    <property type="molecule type" value="Genomic_DNA"/>
</dbReference>
<evidence type="ECO:0000256" key="1">
    <source>
        <dbReference type="SAM" id="MobiDB-lite"/>
    </source>
</evidence>
<gene>
    <name evidence="2" type="ORF">V6N12_056735</name>
</gene>
<keyword evidence="3" id="KW-1185">Reference proteome</keyword>
<comment type="caution">
    <text evidence="2">The sequence shown here is derived from an EMBL/GenBank/DDBJ whole genome shotgun (WGS) entry which is preliminary data.</text>
</comment>
<proteinExistence type="predicted"/>
<evidence type="ECO:0000313" key="3">
    <source>
        <dbReference type="Proteomes" id="UP001472677"/>
    </source>
</evidence>
<sequence length="103" mass="11715">MTHSKEPNSQEAATNRRKKPGPHNPFLSTVRIPCHNWNTNTSHQGSTIATRGLRSISNHPINFETNLLRVCVLLFRCVRDGVSVFAGRDKDGEEGYCRRIRRT</sequence>